<keyword evidence="8 13" id="KW-0503">Monooxygenase</keyword>
<evidence type="ECO:0000256" key="10">
    <source>
        <dbReference type="ARBA" id="ARBA00038946"/>
    </source>
</evidence>
<comment type="pathway">
    <text evidence="9">Phenylpropanoid metabolism; trans-4-coumarate biosynthesis; trans-4-coumarate from trans-cinnamate: step 1/1.</text>
</comment>
<evidence type="ECO:0000256" key="2">
    <source>
        <dbReference type="ARBA" id="ARBA00004167"/>
    </source>
</evidence>
<comment type="cofactor">
    <cofactor evidence="1 12">
        <name>heme</name>
        <dbReference type="ChEBI" id="CHEBI:30413"/>
    </cofactor>
</comment>
<evidence type="ECO:0000256" key="1">
    <source>
        <dbReference type="ARBA" id="ARBA00001971"/>
    </source>
</evidence>
<dbReference type="FunFam" id="1.10.630.10:FF:000013">
    <property type="entry name" value="Trans-cinnamate 4-monooxygenase"/>
    <property type="match status" value="1"/>
</dbReference>
<feature type="binding site" description="axial binding residue" evidence="12">
    <location>
        <position position="447"/>
    </location>
    <ligand>
        <name>heme</name>
        <dbReference type="ChEBI" id="CHEBI:30413"/>
    </ligand>
    <ligandPart>
        <name>Fe</name>
        <dbReference type="ChEBI" id="CHEBI:18248"/>
    </ligandPart>
</feature>
<name>A0A6P6ULM4_COFAR</name>
<comment type="subcellular location">
    <subcellularLocation>
        <location evidence="2">Membrane</location>
        <topology evidence="2">Single-pass membrane protein</topology>
    </subcellularLocation>
</comment>
<dbReference type="RefSeq" id="XP_027091388.1">
    <property type="nucleotide sequence ID" value="XM_027235587.2"/>
</dbReference>
<dbReference type="CDD" id="cd11074">
    <property type="entry name" value="CYP73"/>
    <property type="match status" value="1"/>
</dbReference>
<accession>A0A6P6ULM4</accession>
<dbReference type="GO" id="GO:0016710">
    <property type="term" value="F:trans-cinnamate 4-monooxygenase activity"/>
    <property type="evidence" value="ECO:0007669"/>
    <property type="project" value="UniProtKB-EC"/>
</dbReference>
<evidence type="ECO:0000256" key="8">
    <source>
        <dbReference type="ARBA" id="ARBA00023033"/>
    </source>
</evidence>
<dbReference type="InterPro" id="IPR001128">
    <property type="entry name" value="Cyt_P450"/>
</dbReference>
<dbReference type="EC" id="1.14.14.91" evidence="10"/>
<comment type="similarity">
    <text evidence="3 13">Belongs to the cytochrome P450 family.</text>
</comment>
<evidence type="ECO:0000256" key="11">
    <source>
        <dbReference type="ARBA" id="ARBA00048198"/>
    </source>
</evidence>
<evidence type="ECO:0000256" key="7">
    <source>
        <dbReference type="ARBA" id="ARBA00023004"/>
    </source>
</evidence>
<keyword evidence="4 12" id="KW-0349">Heme</keyword>
<keyword evidence="6 13" id="KW-0560">Oxidoreductase</keyword>
<gene>
    <name evidence="15" type="primary">LOC113712254</name>
</gene>
<dbReference type="Gene3D" id="1.10.630.10">
    <property type="entry name" value="Cytochrome P450"/>
    <property type="match status" value="1"/>
</dbReference>
<dbReference type="GO" id="GO:0020037">
    <property type="term" value="F:heme binding"/>
    <property type="evidence" value="ECO:0007669"/>
    <property type="project" value="InterPro"/>
</dbReference>
<keyword evidence="7 12" id="KW-0408">Iron</keyword>
<dbReference type="SUPFAM" id="SSF48264">
    <property type="entry name" value="Cytochrome P450"/>
    <property type="match status" value="1"/>
</dbReference>
<dbReference type="AlphaFoldDB" id="A0A6P6ULM4"/>
<dbReference type="PRINTS" id="PR00463">
    <property type="entry name" value="EP450I"/>
</dbReference>
<dbReference type="PRINTS" id="PR00385">
    <property type="entry name" value="P450"/>
</dbReference>
<dbReference type="PANTHER" id="PTHR47948">
    <property type="entry name" value="TRANS-CINNAMATE 4-MONOOXYGENASE"/>
    <property type="match status" value="1"/>
</dbReference>
<keyword evidence="14" id="KW-1185">Reference proteome</keyword>
<evidence type="ECO:0000256" key="9">
    <source>
        <dbReference type="ARBA" id="ARBA00037893"/>
    </source>
</evidence>
<evidence type="ECO:0000256" key="13">
    <source>
        <dbReference type="RuleBase" id="RU000461"/>
    </source>
</evidence>
<comment type="catalytic activity">
    <reaction evidence="11">
        <text>(E)-cinnamate + reduced [NADPH--hemoprotein reductase] + O2 = (E)-4-coumarate + oxidized [NADPH--hemoprotein reductase] + H2O + H(+)</text>
        <dbReference type="Rhea" id="RHEA:10608"/>
        <dbReference type="Rhea" id="RHEA-COMP:11964"/>
        <dbReference type="Rhea" id="RHEA-COMP:11965"/>
        <dbReference type="ChEBI" id="CHEBI:12876"/>
        <dbReference type="ChEBI" id="CHEBI:15377"/>
        <dbReference type="ChEBI" id="CHEBI:15378"/>
        <dbReference type="ChEBI" id="CHEBI:15379"/>
        <dbReference type="ChEBI" id="CHEBI:15669"/>
        <dbReference type="ChEBI" id="CHEBI:57618"/>
        <dbReference type="ChEBI" id="CHEBI:58210"/>
        <dbReference type="EC" id="1.14.14.91"/>
    </reaction>
</comment>
<evidence type="ECO:0000256" key="3">
    <source>
        <dbReference type="ARBA" id="ARBA00010617"/>
    </source>
</evidence>
<dbReference type="Pfam" id="PF00067">
    <property type="entry name" value="p450"/>
    <property type="match status" value="1"/>
</dbReference>
<dbReference type="InterPro" id="IPR036396">
    <property type="entry name" value="Cyt_P450_sf"/>
</dbReference>
<reference evidence="15" key="2">
    <citation type="submission" date="2025-08" db="UniProtKB">
        <authorList>
            <consortium name="RefSeq"/>
        </authorList>
    </citation>
    <scope>IDENTIFICATION</scope>
    <source>
        <tissue evidence="15">Leaves</tissue>
    </source>
</reference>
<dbReference type="OrthoDB" id="1470350at2759"/>
<dbReference type="GO" id="GO:0005506">
    <property type="term" value="F:iron ion binding"/>
    <property type="evidence" value="ECO:0007669"/>
    <property type="project" value="InterPro"/>
</dbReference>
<dbReference type="InterPro" id="IPR017972">
    <property type="entry name" value="Cyt_P450_CS"/>
</dbReference>
<protein>
    <recommendedName>
        <fullName evidence="10">trans-cinnamate 4-monooxygenase</fullName>
        <ecNumber evidence="10">1.14.14.91</ecNumber>
    </recommendedName>
</protein>
<dbReference type="GeneID" id="113712254"/>
<evidence type="ECO:0000313" key="15">
    <source>
        <dbReference type="RefSeq" id="XP_027091388.1"/>
    </source>
</evidence>
<dbReference type="PROSITE" id="PS00086">
    <property type="entry name" value="CYTOCHROME_P450"/>
    <property type="match status" value="1"/>
</dbReference>
<evidence type="ECO:0000256" key="12">
    <source>
        <dbReference type="PIRSR" id="PIRSR602401-1"/>
    </source>
</evidence>
<organism evidence="14 15">
    <name type="scientific">Coffea arabica</name>
    <name type="common">Arabian coffee</name>
    <dbReference type="NCBI Taxonomy" id="13443"/>
    <lineage>
        <taxon>Eukaryota</taxon>
        <taxon>Viridiplantae</taxon>
        <taxon>Streptophyta</taxon>
        <taxon>Embryophyta</taxon>
        <taxon>Tracheophyta</taxon>
        <taxon>Spermatophyta</taxon>
        <taxon>Magnoliopsida</taxon>
        <taxon>eudicotyledons</taxon>
        <taxon>Gunneridae</taxon>
        <taxon>Pentapetalae</taxon>
        <taxon>asterids</taxon>
        <taxon>lamiids</taxon>
        <taxon>Gentianales</taxon>
        <taxon>Rubiaceae</taxon>
        <taxon>Ixoroideae</taxon>
        <taxon>Gardenieae complex</taxon>
        <taxon>Bertiereae - Coffeeae clade</taxon>
        <taxon>Coffeeae</taxon>
        <taxon>Coffea</taxon>
    </lineage>
</organism>
<dbReference type="GO" id="GO:0009808">
    <property type="term" value="P:lignin metabolic process"/>
    <property type="evidence" value="ECO:0007669"/>
    <property type="project" value="TreeGrafter"/>
</dbReference>
<keyword evidence="5 12" id="KW-0479">Metal-binding</keyword>
<evidence type="ECO:0000256" key="5">
    <source>
        <dbReference type="ARBA" id="ARBA00022723"/>
    </source>
</evidence>
<reference evidence="14" key="1">
    <citation type="journal article" date="2025" name="Foods">
        <title>Unveiling the Microbial Signatures of Arabica Coffee Cherries: Insights into Ripeness Specific Diversity, Functional Traits, and Implications for Quality and Safety.</title>
        <authorList>
            <consortium name="RefSeq"/>
            <person name="Tenea G.N."/>
            <person name="Cifuentes V."/>
            <person name="Reyes P."/>
            <person name="Cevallos-Vallejos M."/>
        </authorList>
    </citation>
    <scope>NUCLEOTIDE SEQUENCE [LARGE SCALE GENOMIC DNA]</scope>
</reference>
<evidence type="ECO:0000313" key="14">
    <source>
        <dbReference type="Proteomes" id="UP001652660"/>
    </source>
</evidence>
<dbReference type="InterPro" id="IPR002401">
    <property type="entry name" value="Cyt_P450_E_grp-I"/>
</dbReference>
<proteinExistence type="inferred from homology"/>
<dbReference type="PANTHER" id="PTHR47948:SF4">
    <property type="entry name" value="TRANS-CINNAMATE 4-MONOOXYGENASE"/>
    <property type="match status" value="1"/>
</dbReference>
<evidence type="ECO:0000256" key="6">
    <source>
        <dbReference type="ARBA" id="ARBA00023002"/>
    </source>
</evidence>
<evidence type="ECO:0000256" key="4">
    <source>
        <dbReference type="ARBA" id="ARBA00022617"/>
    </source>
</evidence>
<dbReference type="GO" id="GO:0016020">
    <property type="term" value="C:membrane"/>
    <property type="evidence" value="ECO:0007669"/>
    <property type="project" value="UniProtKB-SubCell"/>
</dbReference>
<dbReference type="Proteomes" id="UP001652660">
    <property type="component" value="Chromosome 1e"/>
</dbReference>
<sequence length="505" mass="58004">MDLLLLEKTLLGLFAAIIVAIVVSKLRGKKFKLPPGPIPVPIFGNWLQIGDDLNHRNLTDYAKKFGEIFLLRMGQRNLVVVSSPELAKDVLHTQGVEFGSRTRNVVFDIFTGKGQDMVFTVYGEHWRKMRRIMTVPFFTNKVVQQYRHGWEAEVARVVEDVKKNPESSTNGIVLRRRLQLMMYNNMYRIMFDYRFESEDDPLFNKLKALNGERSRLAQSFEYNYGDFIPILRPFLRGYLKICKEVKERRLQLFKDHFVDERKKLASTTSMDSNSLKCAIDHILEAQQKGEINEDNVLYIVENINVAAIETTLWSIEWGIAELVNHPQVQRKLRQEIDTVLGPGVQVTEPDTLKLPYLQAVVKETLRLRMAIPLLVPHMNLNEAKLGGYDIPAESKILVNAWWLANNPENWRKPEEFRPERFLEEESNVDANGNDFRYLPFGVGRRSCPGIILALPILGITLGRLVQNFELLPPPGQSKIDTAEKGGQFSLHILKHSTIALKPRSL</sequence>